<dbReference type="OrthoDB" id="8954335at2759"/>
<dbReference type="GO" id="GO:0015031">
    <property type="term" value="P:protein transport"/>
    <property type="evidence" value="ECO:0007669"/>
    <property type="project" value="UniProtKB-KW"/>
</dbReference>
<keyword evidence="8" id="KW-1002">Plastid outer membrane</keyword>
<evidence type="ECO:0000313" key="18">
    <source>
        <dbReference type="Proteomes" id="UP000232323"/>
    </source>
</evidence>
<dbReference type="SUPFAM" id="SSF52540">
    <property type="entry name" value="P-loop containing nucleoside triphosphate hydrolases"/>
    <property type="match status" value="1"/>
</dbReference>
<dbReference type="Proteomes" id="UP000232323">
    <property type="component" value="Unassembled WGS sequence"/>
</dbReference>
<evidence type="ECO:0000256" key="7">
    <source>
        <dbReference type="ARBA" id="ARBA00022801"/>
    </source>
</evidence>
<keyword evidence="11 15" id="KW-1133">Transmembrane helix</keyword>
<evidence type="ECO:0000256" key="10">
    <source>
        <dbReference type="ARBA" id="ARBA00022927"/>
    </source>
</evidence>
<keyword evidence="6" id="KW-0479">Metal-binding</keyword>
<keyword evidence="4" id="KW-0934">Plastid</keyword>
<keyword evidence="18" id="KW-1185">Reference proteome</keyword>
<evidence type="ECO:0000256" key="12">
    <source>
        <dbReference type="ARBA" id="ARBA00023136"/>
    </source>
</evidence>
<evidence type="ECO:0000313" key="17">
    <source>
        <dbReference type="EMBL" id="GAX74879.1"/>
    </source>
</evidence>
<evidence type="ECO:0000256" key="11">
    <source>
        <dbReference type="ARBA" id="ARBA00022989"/>
    </source>
</evidence>
<keyword evidence="9" id="KW-0460">Magnesium</keyword>
<feature type="domain" description="Translocase of chloroplast 159/132 membrane anchor" evidence="16">
    <location>
        <begin position="603"/>
        <end position="735"/>
    </location>
</feature>
<feature type="region of interest" description="Disordered" evidence="14">
    <location>
        <begin position="188"/>
        <end position="213"/>
    </location>
</feature>
<feature type="compositionally biased region" description="Basic and acidic residues" evidence="14">
    <location>
        <begin position="42"/>
        <end position="51"/>
    </location>
</feature>
<evidence type="ECO:0000256" key="15">
    <source>
        <dbReference type="SAM" id="Phobius"/>
    </source>
</evidence>
<evidence type="ECO:0000256" key="4">
    <source>
        <dbReference type="ARBA" id="ARBA00022640"/>
    </source>
</evidence>
<dbReference type="InterPro" id="IPR027417">
    <property type="entry name" value="P-loop_NTPase"/>
</dbReference>
<keyword evidence="2" id="KW-0813">Transport</keyword>
<dbReference type="InterPro" id="IPR024283">
    <property type="entry name" value="TOC159_MAD"/>
</dbReference>
<dbReference type="Gene3D" id="3.40.50.300">
    <property type="entry name" value="P-loop containing nucleotide triphosphate hydrolases"/>
    <property type="match status" value="1"/>
</dbReference>
<keyword evidence="5 15" id="KW-0812">Transmembrane</keyword>
<evidence type="ECO:0000256" key="13">
    <source>
        <dbReference type="ARBA" id="ARBA00023766"/>
    </source>
</evidence>
<evidence type="ECO:0000256" key="14">
    <source>
        <dbReference type="SAM" id="MobiDB-lite"/>
    </source>
</evidence>
<sequence>MTQTTEEAATASASTSRVGGMPRLPERVKKGTTNVPASSPLVRDDGGKQDHIQLQSSSNNGPSLPPRGAALKKTAHTTTAQGSSPKPDVPMATQTQSSSESINPNGLSAPSTVHKSSFMPILPPRQAPAAGPVLDPDESQAIQTLRRDIHTIRVSLIRAAQRLGYDHENGLVKQVLYRLNLAEKLKAPWKRGKRPDPASAASREASKMEQEQQGSALGFKVKMMLIGLTGSGKTQLINSLLHTGGVGRPAPCRPGQVASVKGFGAGNEEANDTTHCKLVDPFQGSTKHAGVVEGLVHGIHMVCIDTPGLMASAGAAAHNGKVLQQIRRAYHHHKPDLVVYVDRLDSPARPGGELSALKVLTESLGPGFWLNTIVALSHAGSPPPCGPKGQLPFETFANQRSHLLQQVIRTASGDSRLMNPTAFVESHPNCQLNPEGHAVICNGMAWKTHLYLMVVSAKLLADTENMLQMQDGSSGAGSAAANAAAVQQMMGAQIQPPRQLPLPYLVSSLSQFSNPLQYPDHAVAMDVRAMEQEAKGEGQKNPKRAREMVRQIKGRLLQLKQINRNKEKMQRSFKNATLAGGKVTPEPPRLATRRTPSVHPPGSFRYRVPEPAGGWIVRPHIETHGMDNSDGIEGLYLEKVGVSGRDAEGPTSGCSNLRRSTADLLVGGTPYRHFVSAQCDKEHRALQARSEGTFYHDPMGKTTSTLSADLQTSAGSAAGMDVLCTLRSDVQRQKVLGSGGRATLGVAISRLAEGGKPQHGPVALGMRLQQSIDCSVPGTGPAKLSAAGAYMVALPSSSSSLAASMDPYTSGELRDTCFGGNLEVATELQKLLRLKHSTPLTVAGNLVSYRGDVMTGLALGVQQQSSKAESLAGRVQLAGKGKAAVNLKVKSTEHWWAGLAAMVLPLGTLLLHSVGVLK</sequence>
<dbReference type="PANTHER" id="PTHR10903">
    <property type="entry name" value="GTPASE, IMAP FAMILY MEMBER-RELATED"/>
    <property type="match status" value="1"/>
</dbReference>
<dbReference type="STRING" id="1157962.A0A250WVZ6"/>
<dbReference type="GO" id="GO:0009707">
    <property type="term" value="C:chloroplast outer membrane"/>
    <property type="evidence" value="ECO:0007669"/>
    <property type="project" value="UniProtKB-SubCell"/>
</dbReference>
<dbReference type="EMBL" id="BEGY01000009">
    <property type="protein sequence ID" value="GAX74879.1"/>
    <property type="molecule type" value="Genomic_DNA"/>
</dbReference>
<reference evidence="17 18" key="1">
    <citation type="submission" date="2017-08" db="EMBL/GenBank/DDBJ databases">
        <title>Acidophilic green algal genome provides insights into adaptation to an acidic environment.</title>
        <authorList>
            <person name="Hirooka S."/>
            <person name="Hirose Y."/>
            <person name="Kanesaki Y."/>
            <person name="Higuchi S."/>
            <person name="Fujiwara T."/>
            <person name="Onuma R."/>
            <person name="Era A."/>
            <person name="Ohbayashi R."/>
            <person name="Uzuka A."/>
            <person name="Nozaki H."/>
            <person name="Yoshikawa H."/>
            <person name="Miyagishima S.Y."/>
        </authorList>
    </citation>
    <scope>NUCLEOTIDE SEQUENCE [LARGE SCALE GENOMIC DNA]</scope>
    <source>
        <strain evidence="17 18">NIES-2499</strain>
    </source>
</reference>
<feature type="compositionally biased region" description="Polar residues" evidence="14">
    <location>
        <begin position="52"/>
        <end position="62"/>
    </location>
</feature>
<feature type="compositionally biased region" description="Polar residues" evidence="14">
    <location>
        <begin position="92"/>
        <end position="115"/>
    </location>
</feature>
<feature type="compositionally biased region" description="Low complexity" evidence="14">
    <location>
        <begin position="1"/>
        <end position="16"/>
    </location>
</feature>
<feature type="region of interest" description="Disordered" evidence="14">
    <location>
        <begin position="1"/>
        <end position="135"/>
    </location>
</feature>
<comment type="cofactor">
    <cofactor evidence="1">
        <name>Mg(2+)</name>
        <dbReference type="ChEBI" id="CHEBI:18420"/>
    </cofactor>
</comment>
<dbReference type="AlphaFoldDB" id="A0A250WVZ6"/>
<evidence type="ECO:0000256" key="1">
    <source>
        <dbReference type="ARBA" id="ARBA00001946"/>
    </source>
</evidence>
<dbReference type="GO" id="GO:0016787">
    <property type="term" value="F:hydrolase activity"/>
    <property type="evidence" value="ECO:0007669"/>
    <property type="project" value="UniProtKB-KW"/>
</dbReference>
<proteinExistence type="predicted"/>
<evidence type="ECO:0000256" key="5">
    <source>
        <dbReference type="ARBA" id="ARBA00022692"/>
    </source>
</evidence>
<accession>A0A250WVZ6</accession>
<keyword evidence="10" id="KW-0653">Protein transport</keyword>
<keyword evidence="7" id="KW-0378">Hydrolase</keyword>
<feature type="transmembrane region" description="Helical" evidence="15">
    <location>
        <begin position="895"/>
        <end position="917"/>
    </location>
</feature>
<gene>
    <name evidence="17" type="ORF">CEUSTIGMA_g2325.t1</name>
</gene>
<protein>
    <recommendedName>
        <fullName evidence="16">Translocase of chloroplast 159/132 membrane anchor domain-containing protein</fullName>
    </recommendedName>
</protein>
<keyword evidence="3" id="KW-0150">Chloroplast</keyword>
<evidence type="ECO:0000256" key="9">
    <source>
        <dbReference type="ARBA" id="ARBA00022842"/>
    </source>
</evidence>
<evidence type="ECO:0000256" key="3">
    <source>
        <dbReference type="ARBA" id="ARBA00022528"/>
    </source>
</evidence>
<dbReference type="PANTHER" id="PTHR10903:SF135">
    <property type="entry name" value="TRANSLOCASE OF CHLOROPLAST 120, CHLOROPLASTIC-RELATED"/>
    <property type="match status" value="1"/>
</dbReference>
<name>A0A250WVZ6_9CHLO</name>
<dbReference type="GO" id="GO:0046872">
    <property type="term" value="F:metal ion binding"/>
    <property type="evidence" value="ECO:0007669"/>
    <property type="project" value="UniProtKB-KW"/>
</dbReference>
<feature type="compositionally biased region" description="Low complexity" evidence="14">
    <location>
        <begin position="69"/>
        <end position="80"/>
    </location>
</feature>
<feature type="region of interest" description="Disordered" evidence="14">
    <location>
        <begin position="579"/>
        <end position="606"/>
    </location>
</feature>
<keyword evidence="12 15" id="KW-0472">Membrane</keyword>
<organism evidence="17 18">
    <name type="scientific">Chlamydomonas eustigma</name>
    <dbReference type="NCBI Taxonomy" id="1157962"/>
    <lineage>
        <taxon>Eukaryota</taxon>
        <taxon>Viridiplantae</taxon>
        <taxon>Chlorophyta</taxon>
        <taxon>core chlorophytes</taxon>
        <taxon>Chlorophyceae</taxon>
        <taxon>CS clade</taxon>
        <taxon>Chlamydomonadales</taxon>
        <taxon>Chlamydomonadaceae</taxon>
        <taxon>Chlamydomonas</taxon>
    </lineage>
</organism>
<evidence type="ECO:0000259" key="16">
    <source>
        <dbReference type="Pfam" id="PF11886"/>
    </source>
</evidence>
<dbReference type="InterPro" id="IPR045058">
    <property type="entry name" value="GIMA/IAN/Toc"/>
</dbReference>
<evidence type="ECO:0000256" key="8">
    <source>
        <dbReference type="ARBA" id="ARBA00022805"/>
    </source>
</evidence>
<comment type="subcellular location">
    <subcellularLocation>
        <location evidence="13">Plastid</location>
        <location evidence="13">Chloroplast outer membrane</location>
        <topology evidence="13">Single-pass membrane protein</topology>
    </subcellularLocation>
</comment>
<evidence type="ECO:0000256" key="6">
    <source>
        <dbReference type="ARBA" id="ARBA00022723"/>
    </source>
</evidence>
<comment type="caution">
    <text evidence="17">The sequence shown here is derived from an EMBL/GenBank/DDBJ whole genome shotgun (WGS) entry which is preliminary data.</text>
</comment>
<dbReference type="Pfam" id="PF11886">
    <property type="entry name" value="TOC159_MAD"/>
    <property type="match status" value="1"/>
</dbReference>
<evidence type="ECO:0000256" key="2">
    <source>
        <dbReference type="ARBA" id="ARBA00022448"/>
    </source>
</evidence>